<dbReference type="EMBL" id="FNBK01000017">
    <property type="protein sequence ID" value="SDG18832.1"/>
    <property type="molecule type" value="Genomic_DNA"/>
</dbReference>
<dbReference type="GO" id="GO:0016301">
    <property type="term" value="F:kinase activity"/>
    <property type="evidence" value="ECO:0007669"/>
    <property type="project" value="UniProtKB-KW"/>
</dbReference>
<feature type="transmembrane region" description="Helical" evidence="1">
    <location>
        <begin position="6"/>
        <end position="23"/>
    </location>
</feature>
<evidence type="ECO:0000313" key="4">
    <source>
        <dbReference type="Proteomes" id="UP000199076"/>
    </source>
</evidence>
<evidence type="ECO:0000313" key="3">
    <source>
        <dbReference type="EMBL" id="SDG18832.1"/>
    </source>
</evidence>
<reference evidence="4" key="1">
    <citation type="submission" date="2016-10" db="EMBL/GenBank/DDBJ databases">
        <authorList>
            <person name="Varghese N."/>
            <person name="Submissions S."/>
        </authorList>
    </citation>
    <scope>NUCLEOTIDE SEQUENCE [LARGE SCALE GENOMIC DNA]</scope>
    <source>
        <strain evidence="4">IBRC-M 10760</strain>
    </source>
</reference>
<gene>
    <name evidence="3" type="ORF">SAMN05216218_11758</name>
</gene>
<keyword evidence="4" id="KW-1185">Reference proteome</keyword>
<proteinExistence type="predicted"/>
<protein>
    <submittedName>
        <fullName evidence="3">4TM region of histidine kinase</fullName>
    </submittedName>
</protein>
<organism evidence="3 4">
    <name type="scientific">Halorientalis regularis</name>
    <dbReference type="NCBI Taxonomy" id="660518"/>
    <lineage>
        <taxon>Archaea</taxon>
        <taxon>Methanobacteriati</taxon>
        <taxon>Methanobacteriota</taxon>
        <taxon>Stenosarchaea group</taxon>
        <taxon>Halobacteria</taxon>
        <taxon>Halobacteriales</taxon>
        <taxon>Haloarculaceae</taxon>
        <taxon>Halorientalis</taxon>
    </lineage>
</organism>
<feature type="domain" description="Archaeal histidine kinase 4TM" evidence="2">
    <location>
        <begin position="3"/>
        <end position="133"/>
    </location>
</feature>
<keyword evidence="3" id="KW-0808">Transferase</keyword>
<dbReference type="Proteomes" id="UP000199076">
    <property type="component" value="Unassembled WGS sequence"/>
</dbReference>
<feature type="transmembrane region" description="Helical" evidence="1">
    <location>
        <begin position="102"/>
        <end position="123"/>
    </location>
</feature>
<feature type="transmembrane region" description="Helical" evidence="1">
    <location>
        <begin position="69"/>
        <end position="90"/>
    </location>
</feature>
<keyword evidence="1" id="KW-0472">Membrane</keyword>
<dbReference type="Pfam" id="PF16926">
    <property type="entry name" value="HisKA_4TM"/>
    <property type="match status" value="1"/>
</dbReference>
<keyword evidence="1" id="KW-0812">Transmembrane</keyword>
<keyword evidence="1" id="KW-1133">Transmembrane helix</keyword>
<name>A0A1G7S7B4_9EURY</name>
<evidence type="ECO:0000256" key="1">
    <source>
        <dbReference type="SAM" id="Phobius"/>
    </source>
</evidence>
<keyword evidence="3" id="KW-0418">Kinase</keyword>
<feature type="transmembrane region" description="Helical" evidence="1">
    <location>
        <begin position="30"/>
        <end position="49"/>
    </location>
</feature>
<dbReference type="InterPro" id="IPR031623">
    <property type="entry name" value="HisKA_4TM"/>
</dbReference>
<dbReference type="RefSeq" id="WP_175452929.1">
    <property type="nucleotide sequence ID" value="NZ_FNBK01000017.1"/>
</dbReference>
<dbReference type="AlphaFoldDB" id="A0A1G7S7B4"/>
<accession>A0A1G7S7B4</accession>
<evidence type="ECO:0000259" key="2">
    <source>
        <dbReference type="Pfam" id="PF16926"/>
    </source>
</evidence>
<sequence length="147" mass="15467">MPPAIAVYALALLLLAISVMNLIREIGTIGLGLGPVFAVSINAALSLGVCQAGQRLSTSSLAPGRKPVVAMWCLGGTGTAVLVVWFTVFVRELEGRTEPESVFALVVITALGGLFGGRIGFLYESQREEVARASEVRDTMAFTNSLL</sequence>